<proteinExistence type="predicted"/>
<name>A0A4S8M083_DENBC</name>
<dbReference type="OrthoDB" id="674604at2759"/>
<evidence type="ECO:0000313" key="2">
    <source>
        <dbReference type="EMBL" id="THU95439.1"/>
    </source>
</evidence>
<gene>
    <name evidence="2" type="ORF">K435DRAFT_723646</name>
</gene>
<dbReference type="AlphaFoldDB" id="A0A4S8M083"/>
<feature type="domain" description="Heterokaryon incompatibility" evidence="1">
    <location>
        <begin position="21"/>
        <end position="111"/>
    </location>
</feature>
<dbReference type="PANTHER" id="PTHR10622:SF10">
    <property type="entry name" value="HET DOMAIN-CONTAINING PROTEIN"/>
    <property type="match status" value="1"/>
</dbReference>
<keyword evidence="3" id="KW-1185">Reference proteome</keyword>
<dbReference type="Proteomes" id="UP000297245">
    <property type="component" value="Unassembled WGS sequence"/>
</dbReference>
<organism evidence="2 3">
    <name type="scientific">Dendrothele bispora (strain CBS 962.96)</name>
    <dbReference type="NCBI Taxonomy" id="1314807"/>
    <lineage>
        <taxon>Eukaryota</taxon>
        <taxon>Fungi</taxon>
        <taxon>Dikarya</taxon>
        <taxon>Basidiomycota</taxon>
        <taxon>Agaricomycotina</taxon>
        <taxon>Agaricomycetes</taxon>
        <taxon>Agaricomycetidae</taxon>
        <taxon>Agaricales</taxon>
        <taxon>Agaricales incertae sedis</taxon>
        <taxon>Dendrothele</taxon>
    </lineage>
</organism>
<sequence>MRLLSTKTFKVHIFDSNIPRYAIISHTWDAEELTFQKIQNLKTAKLHVGWKKVEGACSRALAFNFEWIWIDTCCINKESSSELSEALNSMFVYYSGSAVCYAYLSDASRKEDPRDPKSGFKRSRWFQRGWTLQELLTPSNVVLVDKDWREIGTRYSLRDAISAITMIPVEAFEGRRIDTFSIAQRMSWAAFRETSKPEDLAYSLMGIFGVHMPPIYGEGGTKAFIRLQQEIIKVSEDRSIFAWVARPSCNEPRGLLAKSLDEFRYSGDIGISESVKGSYSFINNGLQIKLPMMRHIPSAGSEANSPDVQFMALLLSVGAKDQTHICLYLSPLETEGQFIRCRPSEMPRLSRNLEQLKLRDVFVKEPNQPWRERTLSKPGQAEHRIGLRLTPPARSSFKLDSSTGAKINEEDRIMTIPKNTEADLLYKDQDRRKAFRVIVNFDADNQTKVQLTIYRKVGDQWKTFDDSDSKDQNSYKDRILKPFPDNSRMSLSVQKTGNLDPGYLIIDYLPSDSDAMPFSAKPLKRPKAGIMVDFPNTKFDLQETFPPDFYQKRWGEGETWISIPDGTDSPGRFRVLTFRENLLRPNKIIYVVIGIGRVSSWTDILYGNDDGVDRGEKIWKSYLDSGSRAEKRQTSASVTLRSPVPGKDLEKQLSCTATVERYDKVKLTYAISTVPKPAKTKARINHREM</sequence>
<accession>A0A4S8M083</accession>
<protein>
    <submittedName>
        <fullName evidence="2">HET-domain-containing protein</fullName>
    </submittedName>
</protein>
<reference evidence="2 3" key="1">
    <citation type="journal article" date="2019" name="Nat. Ecol. Evol.">
        <title>Megaphylogeny resolves global patterns of mushroom evolution.</title>
        <authorList>
            <person name="Varga T."/>
            <person name="Krizsan K."/>
            <person name="Foldi C."/>
            <person name="Dima B."/>
            <person name="Sanchez-Garcia M."/>
            <person name="Sanchez-Ramirez S."/>
            <person name="Szollosi G.J."/>
            <person name="Szarkandi J.G."/>
            <person name="Papp V."/>
            <person name="Albert L."/>
            <person name="Andreopoulos W."/>
            <person name="Angelini C."/>
            <person name="Antonin V."/>
            <person name="Barry K.W."/>
            <person name="Bougher N.L."/>
            <person name="Buchanan P."/>
            <person name="Buyck B."/>
            <person name="Bense V."/>
            <person name="Catcheside P."/>
            <person name="Chovatia M."/>
            <person name="Cooper J."/>
            <person name="Damon W."/>
            <person name="Desjardin D."/>
            <person name="Finy P."/>
            <person name="Geml J."/>
            <person name="Haridas S."/>
            <person name="Hughes K."/>
            <person name="Justo A."/>
            <person name="Karasinski D."/>
            <person name="Kautmanova I."/>
            <person name="Kiss B."/>
            <person name="Kocsube S."/>
            <person name="Kotiranta H."/>
            <person name="LaButti K.M."/>
            <person name="Lechner B.E."/>
            <person name="Liimatainen K."/>
            <person name="Lipzen A."/>
            <person name="Lukacs Z."/>
            <person name="Mihaltcheva S."/>
            <person name="Morgado L.N."/>
            <person name="Niskanen T."/>
            <person name="Noordeloos M.E."/>
            <person name="Ohm R.A."/>
            <person name="Ortiz-Santana B."/>
            <person name="Ovrebo C."/>
            <person name="Racz N."/>
            <person name="Riley R."/>
            <person name="Savchenko A."/>
            <person name="Shiryaev A."/>
            <person name="Soop K."/>
            <person name="Spirin V."/>
            <person name="Szebenyi C."/>
            <person name="Tomsovsky M."/>
            <person name="Tulloss R.E."/>
            <person name="Uehling J."/>
            <person name="Grigoriev I.V."/>
            <person name="Vagvolgyi C."/>
            <person name="Papp T."/>
            <person name="Martin F.M."/>
            <person name="Miettinen O."/>
            <person name="Hibbett D.S."/>
            <person name="Nagy L.G."/>
        </authorList>
    </citation>
    <scope>NUCLEOTIDE SEQUENCE [LARGE SCALE GENOMIC DNA]</scope>
    <source>
        <strain evidence="2 3">CBS 962.96</strain>
    </source>
</reference>
<dbReference type="InterPro" id="IPR010730">
    <property type="entry name" value="HET"/>
</dbReference>
<dbReference type="EMBL" id="ML179199">
    <property type="protein sequence ID" value="THU95439.1"/>
    <property type="molecule type" value="Genomic_DNA"/>
</dbReference>
<evidence type="ECO:0000259" key="1">
    <source>
        <dbReference type="Pfam" id="PF06985"/>
    </source>
</evidence>
<dbReference type="PANTHER" id="PTHR10622">
    <property type="entry name" value="HET DOMAIN-CONTAINING PROTEIN"/>
    <property type="match status" value="1"/>
</dbReference>
<evidence type="ECO:0000313" key="3">
    <source>
        <dbReference type="Proteomes" id="UP000297245"/>
    </source>
</evidence>
<dbReference type="Pfam" id="PF06985">
    <property type="entry name" value="HET"/>
    <property type="match status" value="1"/>
</dbReference>